<dbReference type="InterPro" id="IPR000182">
    <property type="entry name" value="GNAT_dom"/>
</dbReference>
<evidence type="ECO:0000313" key="3">
    <source>
        <dbReference type="Proteomes" id="UP000001692"/>
    </source>
</evidence>
<sequence>MTSVLISQDAGTGAKSTAAALVIKEATLTNAETVGLVGMVCVHGAFRGQGLSHKLLSAATEVSKEKSYRSLILWTNKPHVYAGHGFAVDSHDRYGLVWKQQAAGGNRSFCHNLAGITVEDRSIQGVPAFAKSVLTFSNHTASITILPTMQGYTLAEWAGAWDPIFQIIEQILPERWNLNAPADSEIYGELIKRGYNSELHSSSQRMISNLSGKGLPDLPYIPLLNRI</sequence>
<gene>
    <name evidence="2" type="ordered locus">RALTA_A2370</name>
</gene>
<feature type="domain" description="N-acetyltransferase" evidence="1">
    <location>
        <begin position="31"/>
        <end position="80"/>
    </location>
</feature>
<proteinExistence type="predicted"/>
<dbReference type="HOGENOM" id="CLU_1218157_0_0_4"/>
<dbReference type="Proteomes" id="UP000001692">
    <property type="component" value="Chromosome 1"/>
</dbReference>
<name>B3R5Y8_CUPTR</name>
<dbReference type="GO" id="GO:0016747">
    <property type="term" value="F:acyltransferase activity, transferring groups other than amino-acyl groups"/>
    <property type="evidence" value="ECO:0007669"/>
    <property type="project" value="InterPro"/>
</dbReference>
<dbReference type="eggNOG" id="ENOG5033SCA">
    <property type="taxonomic scope" value="Bacteria"/>
</dbReference>
<dbReference type="AlphaFoldDB" id="B3R5Y8"/>
<protein>
    <recommendedName>
        <fullName evidence="1">N-acetyltransferase domain-containing protein</fullName>
    </recommendedName>
</protein>
<dbReference type="Gene3D" id="3.40.630.30">
    <property type="match status" value="1"/>
</dbReference>
<reference evidence="2 3" key="1">
    <citation type="journal article" date="2008" name="Genome Res.">
        <title>Genome sequence of the beta-rhizobium Cupriavidus taiwanensis and comparative genomics of rhizobia.</title>
        <authorList>
            <person name="Amadou C."/>
            <person name="Pascal G."/>
            <person name="Mangenot S."/>
            <person name="Glew M."/>
            <person name="Bontemps C."/>
            <person name="Capela D."/>
            <person name="Carrere S."/>
            <person name="Cruveiller S."/>
            <person name="Dossat C."/>
            <person name="Lajus A."/>
            <person name="Marchetti M."/>
            <person name="Poinsot V."/>
            <person name="Rouy Z."/>
            <person name="Servin B."/>
            <person name="Saad M."/>
            <person name="Schenowitz C."/>
            <person name="Barbe V."/>
            <person name="Batut J."/>
            <person name="Medigue C."/>
            <person name="Masson-Boivin C."/>
        </authorList>
    </citation>
    <scope>NUCLEOTIDE SEQUENCE [LARGE SCALE GENOMIC DNA]</scope>
    <source>
        <strain evidence="3">DSM 17343 / BCRC 17206 / CCUG 44338 / CIP 107171 / LMG 19424 / R1</strain>
    </source>
</reference>
<dbReference type="CDD" id="cd04301">
    <property type="entry name" value="NAT_SF"/>
    <property type="match status" value="1"/>
</dbReference>
<accession>B3R5Y8</accession>
<dbReference type="KEGG" id="cti:RALTA_A2370"/>
<dbReference type="SUPFAM" id="SSF55729">
    <property type="entry name" value="Acyl-CoA N-acyltransferases (Nat)"/>
    <property type="match status" value="1"/>
</dbReference>
<dbReference type="InterPro" id="IPR016181">
    <property type="entry name" value="Acyl_CoA_acyltransferase"/>
</dbReference>
<dbReference type="EMBL" id="CU633749">
    <property type="protein sequence ID" value="CAQ70304.1"/>
    <property type="molecule type" value="Genomic_DNA"/>
</dbReference>
<dbReference type="Pfam" id="PF00583">
    <property type="entry name" value="Acetyltransf_1"/>
    <property type="match status" value="1"/>
</dbReference>
<evidence type="ECO:0000313" key="2">
    <source>
        <dbReference type="EMBL" id="CAQ70304.1"/>
    </source>
</evidence>
<organism evidence="2 3">
    <name type="scientific">Cupriavidus taiwanensis (strain DSM 17343 / BCRC 17206 / CCUG 44338 / CIP 107171 / LMG 19424 / R1)</name>
    <name type="common">Ralstonia taiwanensis (strain LMG 19424)</name>
    <dbReference type="NCBI Taxonomy" id="977880"/>
    <lineage>
        <taxon>Bacteria</taxon>
        <taxon>Pseudomonadati</taxon>
        <taxon>Pseudomonadota</taxon>
        <taxon>Betaproteobacteria</taxon>
        <taxon>Burkholderiales</taxon>
        <taxon>Burkholderiaceae</taxon>
        <taxon>Cupriavidus</taxon>
    </lineage>
</organism>
<keyword evidence="3" id="KW-1185">Reference proteome</keyword>
<evidence type="ECO:0000259" key="1">
    <source>
        <dbReference type="Pfam" id="PF00583"/>
    </source>
</evidence>